<dbReference type="CDD" id="cd03424">
    <property type="entry name" value="NUDIX_ADPRase_Nudt5_UGPPase_Nudt14"/>
    <property type="match status" value="1"/>
</dbReference>
<sequence length="171" mass="19341">MSKLIHKWKQLSLIESDIELPNQKKVTHTTITHPGATVILPLFSNGNLLLLKQFRPSINDWLYELPAGTLESGELPLDCAMRELEEETHYSANHFQYIGELIPLAGFCDEVQHLYIAKELNKTSRLTCDDDEIIEVLSLTISEVEQMIIDGKINDSKTIACLSKARLCGYI</sequence>
<proteinExistence type="inferred from homology"/>
<keyword evidence="10" id="KW-1185">Reference proteome</keyword>
<dbReference type="Gene3D" id="3.90.79.10">
    <property type="entry name" value="Nucleoside Triphosphate Pyrophosphohydrolase"/>
    <property type="match status" value="1"/>
</dbReference>
<evidence type="ECO:0000256" key="5">
    <source>
        <dbReference type="ARBA" id="ARBA00022801"/>
    </source>
</evidence>
<reference evidence="9 10" key="1">
    <citation type="submission" date="2023-01" db="EMBL/GenBank/DDBJ databases">
        <title>Vibrio sp. KJ40-1 sp.nov, isolated from marine algae.</title>
        <authorList>
            <person name="Butt M."/>
            <person name="Kim J.M.J."/>
            <person name="Jeon C.O.C."/>
        </authorList>
    </citation>
    <scope>NUCLEOTIDE SEQUENCE [LARGE SCALE GENOMIC DNA]</scope>
    <source>
        <strain evidence="9 10">KJ40-1</strain>
    </source>
</reference>
<comment type="caution">
    <text evidence="9">The sequence shown here is derived from an EMBL/GenBank/DDBJ whole genome shotgun (WGS) entry which is preliminary data.</text>
</comment>
<dbReference type="RefSeq" id="WP_272140393.1">
    <property type="nucleotide sequence ID" value="NZ_JAQLOI010000003.1"/>
</dbReference>
<evidence type="ECO:0000256" key="6">
    <source>
        <dbReference type="ARBA" id="ARBA00032162"/>
    </source>
</evidence>
<evidence type="ECO:0000313" key="9">
    <source>
        <dbReference type="EMBL" id="MDB1126085.1"/>
    </source>
</evidence>
<evidence type="ECO:0000256" key="1">
    <source>
        <dbReference type="ARBA" id="ARBA00000847"/>
    </source>
</evidence>
<dbReference type="Pfam" id="PF00293">
    <property type="entry name" value="NUDIX"/>
    <property type="match status" value="1"/>
</dbReference>
<dbReference type="GO" id="GO:0016787">
    <property type="term" value="F:hydrolase activity"/>
    <property type="evidence" value="ECO:0007669"/>
    <property type="project" value="UniProtKB-KW"/>
</dbReference>
<dbReference type="PROSITE" id="PS00893">
    <property type="entry name" value="NUDIX_BOX"/>
    <property type="match status" value="1"/>
</dbReference>
<dbReference type="PROSITE" id="PS51462">
    <property type="entry name" value="NUDIX"/>
    <property type="match status" value="1"/>
</dbReference>
<feature type="domain" description="Nudix hydrolase" evidence="8">
    <location>
        <begin position="31"/>
        <end position="161"/>
    </location>
</feature>
<dbReference type="Proteomes" id="UP001210678">
    <property type="component" value="Unassembled WGS sequence"/>
</dbReference>
<name>A0ABT4YX87_9VIBR</name>
<protein>
    <recommendedName>
        <fullName evidence="4">GDP-mannose pyrophosphatase</fullName>
    </recommendedName>
    <alternativeName>
        <fullName evidence="6">GDP-mannose hydrolase</fullName>
    </alternativeName>
    <alternativeName>
        <fullName evidence="7">GDPMK</fullName>
    </alternativeName>
</protein>
<comment type="catalytic activity">
    <reaction evidence="1">
        <text>GDP-alpha-D-mannose + H2O = alpha-D-mannose 1-phosphate + GMP + 2 H(+)</text>
        <dbReference type="Rhea" id="RHEA:27978"/>
        <dbReference type="ChEBI" id="CHEBI:15377"/>
        <dbReference type="ChEBI" id="CHEBI:15378"/>
        <dbReference type="ChEBI" id="CHEBI:57527"/>
        <dbReference type="ChEBI" id="CHEBI:58115"/>
        <dbReference type="ChEBI" id="CHEBI:58409"/>
    </reaction>
</comment>
<comment type="similarity">
    <text evidence="3">Belongs to the Nudix hydrolase family. NudK subfamily.</text>
</comment>
<evidence type="ECO:0000259" key="8">
    <source>
        <dbReference type="PROSITE" id="PS51462"/>
    </source>
</evidence>
<gene>
    <name evidence="9" type="ORF">PGX00_21410</name>
</gene>
<comment type="cofactor">
    <cofactor evidence="2">
        <name>Mg(2+)</name>
        <dbReference type="ChEBI" id="CHEBI:18420"/>
    </cofactor>
</comment>
<dbReference type="PANTHER" id="PTHR11839">
    <property type="entry name" value="UDP/ADP-SUGAR PYROPHOSPHATASE"/>
    <property type="match status" value="1"/>
</dbReference>
<dbReference type="InterPro" id="IPR015797">
    <property type="entry name" value="NUDIX_hydrolase-like_dom_sf"/>
</dbReference>
<evidence type="ECO:0000256" key="2">
    <source>
        <dbReference type="ARBA" id="ARBA00001946"/>
    </source>
</evidence>
<evidence type="ECO:0000256" key="3">
    <source>
        <dbReference type="ARBA" id="ARBA00007275"/>
    </source>
</evidence>
<evidence type="ECO:0000256" key="4">
    <source>
        <dbReference type="ARBA" id="ARBA00016377"/>
    </source>
</evidence>
<accession>A0ABT4YX87</accession>
<dbReference type="SUPFAM" id="SSF55811">
    <property type="entry name" value="Nudix"/>
    <property type="match status" value="1"/>
</dbReference>
<dbReference type="PANTHER" id="PTHR11839:SF18">
    <property type="entry name" value="NUDIX HYDROLASE DOMAIN-CONTAINING PROTEIN"/>
    <property type="match status" value="1"/>
</dbReference>
<dbReference type="EMBL" id="JAQLOI010000003">
    <property type="protein sequence ID" value="MDB1126085.1"/>
    <property type="molecule type" value="Genomic_DNA"/>
</dbReference>
<dbReference type="InterPro" id="IPR000086">
    <property type="entry name" value="NUDIX_hydrolase_dom"/>
</dbReference>
<evidence type="ECO:0000313" key="10">
    <source>
        <dbReference type="Proteomes" id="UP001210678"/>
    </source>
</evidence>
<evidence type="ECO:0000256" key="7">
    <source>
        <dbReference type="ARBA" id="ARBA00032272"/>
    </source>
</evidence>
<dbReference type="InterPro" id="IPR020084">
    <property type="entry name" value="NUDIX_hydrolase_CS"/>
</dbReference>
<keyword evidence="5 9" id="KW-0378">Hydrolase</keyword>
<organism evidence="9 10">
    <name type="scientific">Vibrio algarum</name>
    <dbReference type="NCBI Taxonomy" id="3020714"/>
    <lineage>
        <taxon>Bacteria</taxon>
        <taxon>Pseudomonadati</taxon>
        <taxon>Pseudomonadota</taxon>
        <taxon>Gammaproteobacteria</taxon>
        <taxon>Vibrionales</taxon>
        <taxon>Vibrionaceae</taxon>
        <taxon>Vibrio</taxon>
    </lineage>
</organism>